<evidence type="ECO:0000259" key="3">
    <source>
        <dbReference type="PROSITE" id="PS50883"/>
    </source>
</evidence>
<protein>
    <submittedName>
        <fullName evidence="4">EAL domain-containing protein (Putative c-di-GMP-specific phosphodiesterase class I)</fullName>
    </submittedName>
</protein>
<dbReference type="RefSeq" id="WP_183907420.1">
    <property type="nucleotide sequence ID" value="NZ_JACHXZ010000001.1"/>
</dbReference>
<dbReference type="Pfam" id="PF00072">
    <property type="entry name" value="Response_reg"/>
    <property type="match status" value="1"/>
</dbReference>
<organism evidence="4 5">
    <name type="scientific">Simiduia aestuariiviva</name>
    <dbReference type="NCBI Taxonomy" id="1510459"/>
    <lineage>
        <taxon>Bacteria</taxon>
        <taxon>Pseudomonadati</taxon>
        <taxon>Pseudomonadota</taxon>
        <taxon>Gammaproteobacteria</taxon>
        <taxon>Cellvibrionales</taxon>
        <taxon>Cellvibrionaceae</taxon>
        <taxon>Simiduia</taxon>
    </lineage>
</organism>
<dbReference type="Gene3D" id="3.40.50.2300">
    <property type="match status" value="1"/>
</dbReference>
<dbReference type="PROSITE" id="PS50110">
    <property type="entry name" value="RESPONSE_REGULATORY"/>
    <property type="match status" value="1"/>
</dbReference>
<dbReference type="SUPFAM" id="SSF141868">
    <property type="entry name" value="EAL domain-like"/>
    <property type="match status" value="1"/>
</dbReference>
<keyword evidence="1" id="KW-0597">Phosphoprotein</keyword>
<feature type="domain" description="EAL" evidence="3">
    <location>
        <begin position="125"/>
        <end position="378"/>
    </location>
</feature>
<dbReference type="Proteomes" id="UP000559987">
    <property type="component" value="Unassembled WGS sequence"/>
</dbReference>
<feature type="modified residue" description="4-aspartylphosphate" evidence="1">
    <location>
        <position position="43"/>
    </location>
</feature>
<comment type="caution">
    <text evidence="4">The sequence shown here is derived from an EMBL/GenBank/DDBJ whole genome shotgun (WGS) entry which is preliminary data.</text>
</comment>
<evidence type="ECO:0000259" key="2">
    <source>
        <dbReference type="PROSITE" id="PS50110"/>
    </source>
</evidence>
<dbReference type="EMBL" id="JACHXZ010000001">
    <property type="protein sequence ID" value="MBB3167035.1"/>
    <property type="molecule type" value="Genomic_DNA"/>
</dbReference>
<dbReference type="AlphaFoldDB" id="A0A839UNS7"/>
<dbReference type="SMART" id="SM00448">
    <property type="entry name" value="REC"/>
    <property type="match status" value="1"/>
</dbReference>
<dbReference type="InterPro" id="IPR050706">
    <property type="entry name" value="Cyclic-di-GMP_PDE-like"/>
</dbReference>
<dbReference type="GO" id="GO:0071111">
    <property type="term" value="F:cyclic-guanylate-specific phosphodiesterase activity"/>
    <property type="evidence" value="ECO:0007669"/>
    <property type="project" value="InterPro"/>
</dbReference>
<evidence type="ECO:0000313" key="4">
    <source>
        <dbReference type="EMBL" id="MBB3167035.1"/>
    </source>
</evidence>
<dbReference type="SMART" id="SM00052">
    <property type="entry name" value="EAL"/>
    <property type="match status" value="1"/>
</dbReference>
<dbReference type="Gene3D" id="3.20.20.450">
    <property type="entry name" value="EAL domain"/>
    <property type="match status" value="1"/>
</dbReference>
<dbReference type="Pfam" id="PF00563">
    <property type="entry name" value="EAL"/>
    <property type="match status" value="1"/>
</dbReference>
<dbReference type="PANTHER" id="PTHR33121:SF79">
    <property type="entry name" value="CYCLIC DI-GMP PHOSPHODIESTERASE PDED-RELATED"/>
    <property type="match status" value="1"/>
</dbReference>
<dbReference type="InterPro" id="IPR001789">
    <property type="entry name" value="Sig_transdc_resp-reg_receiver"/>
</dbReference>
<evidence type="ECO:0000256" key="1">
    <source>
        <dbReference type="PROSITE-ProRule" id="PRU00169"/>
    </source>
</evidence>
<feature type="domain" description="Response regulatory" evidence="2">
    <location>
        <begin position="1"/>
        <end position="113"/>
    </location>
</feature>
<name>A0A839UNS7_9GAMM</name>
<dbReference type="GO" id="GO:0000160">
    <property type="term" value="P:phosphorelay signal transduction system"/>
    <property type="evidence" value="ECO:0007669"/>
    <property type="project" value="InterPro"/>
</dbReference>
<accession>A0A839UNS7</accession>
<dbReference type="PANTHER" id="PTHR33121">
    <property type="entry name" value="CYCLIC DI-GMP PHOSPHODIESTERASE PDEF"/>
    <property type="match status" value="1"/>
</dbReference>
<dbReference type="SUPFAM" id="SSF52172">
    <property type="entry name" value="CheY-like"/>
    <property type="match status" value="1"/>
</dbReference>
<sequence>MLKTLGHVLRQMGVKQVVEASRAPEALRLIANRSNEIDLVISDLNMPEMDGIQLLRQLGALGLHVGVILISGEDPRLLAAVHTLGRQYQLRILGTLSKPLDRQRLERMLQSYRREGRRAPRGPATMVFTDELQAAIIGRELEVWYQPKIDVASGQLIGVEALARWQHPDKGFIEPNIFVGICEKYGMVEQLTELILSKSLRQVREWQRDGLNLTLAVNFSAKALCRLDLPETLEATVRASGLSPEKIVVEMTESALPKDTSTTLDIMTRLRLKGFGLSIDDFGTGFSTLEQLKLIPFTELKIDRSFVHLAADNKVSQAILESSISLAKKLEIHCVAEGVERQEDWQLVADLGCDSVQGYLMAKPMPTETFSRWAETFAASAKNGRDDA</sequence>
<reference evidence="4 5" key="1">
    <citation type="submission" date="2020-08" db="EMBL/GenBank/DDBJ databases">
        <title>Genomic Encyclopedia of Type Strains, Phase III (KMG-III): the genomes of soil and plant-associated and newly described type strains.</title>
        <authorList>
            <person name="Whitman W."/>
        </authorList>
    </citation>
    <scope>NUCLEOTIDE SEQUENCE [LARGE SCALE GENOMIC DNA]</scope>
    <source>
        <strain evidence="4 5">CECT 8571</strain>
    </source>
</reference>
<dbReference type="PROSITE" id="PS50883">
    <property type="entry name" value="EAL"/>
    <property type="match status" value="1"/>
</dbReference>
<gene>
    <name evidence="4" type="ORF">FHS30_000211</name>
</gene>
<dbReference type="InterPro" id="IPR001633">
    <property type="entry name" value="EAL_dom"/>
</dbReference>
<dbReference type="InterPro" id="IPR035919">
    <property type="entry name" value="EAL_sf"/>
</dbReference>
<keyword evidence="5" id="KW-1185">Reference proteome</keyword>
<dbReference type="InterPro" id="IPR011006">
    <property type="entry name" value="CheY-like_superfamily"/>
</dbReference>
<proteinExistence type="predicted"/>
<dbReference type="CDD" id="cd01948">
    <property type="entry name" value="EAL"/>
    <property type="match status" value="1"/>
</dbReference>
<evidence type="ECO:0000313" key="5">
    <source>
        <dbReference type="Proteomes" id="UP000559987"/>
    </source>
</evidence>